<dbReference type="InterPro" id="IPR055235">
    <property type="entry name" value="ASD1_cat"/>
</dbReference>
<dbReference type="Gene3D" id="2.60.40.1180">
    <property type="entry name" value="Golgi alpha-mannosidase II"/>
    <property type="match status" value="1"/>
</dbReference>
<dbReference type="Pfam" id="PF13385">
    <property type="entry name" value="Laminin_G_3"/>
    <property type="match status" value="1"/>
</dbReference>
<evidence type="ECO:0000256" key="6">
    <source>
        <dbReference type="ARBA" id="ARBA00022801"/>
    </source>
</evidence>
<keyword evidence="8 11" id="KW-0326">Glycosidase</keyword>
<proteinExistence type="inferred from homology"/>
<dbReference type="GO" id="GO:0046556">
    <property type="term" value="F:alpha-L-arabinofuranosidase activity"/>
    <property type="evidence" value="ECO:0007669"/>
    <property type="project" value="UniProtKB-EC"/>
</dbReference>
<dbReference type="SUPFAM" id="SSF51011">
    <property type="entry name" value="Glycosyl hydrolase domain"/>
    <property type="match status" value="1"/>
</dbReference>
<evidence type="ECO:0000256" key="4">
    <source>
        <dbReference type="ARBA" id="ARBA00012670"/>
    </source>
</evidence>
<evidence type="ECO:0000256" key="9">
    <source>
        <dbReference type="SAM" id="SignalP"/>
    </source>
</evidence>
<dbReference type="Gene3D" id="2.115.10.20">
    <property type="entry name" value="Glycosyl hydrolase domain, family 43"/>
    <property type="match status" value="1"/>
</dbReference>
<evidence type="ECO:0000256" key="3">
    <source>
        <dbReference type="ARBA" id="ARBA00009865"/>
    </source>
</evidence>
<keyword evidence="5 9" id="KW-0732">Signal</keyword>
<dbReference type="InterPro" id="IPR023296">
    <property type="entry name" value="Glyco_hydro_beta-prop_sf"/>
</dbReference>
<comment type="catalytic activity">
    <reaction evidence="1">
        <text>Hydrolysis of terminal non-reducing alpha-L-arabinofuranoside residues in alpha-L-arabinosides.</text>
        <dbReference type="EC" id="3.2.1.55"/>
    </reaction>
</comment>
<feature type="signal peptide" evidence="9">
    <location>
        <begin position="1"/>
        <end position="23"/>
    </location>
</feature>
<evidence type="ECO:0000313" key="11">
    <source>
        <dbReference type="EMBL" id="ARN57922.1"/>
    </source>
</evidence>
<evidence type="ECO:0000259" key="10">
    <source>
        <dbReference type="SMART" id="SM00813"/>
    </source>
</evidence>
<dbReference type="Pfam" id="PF06964">
    <property type="entry name" value="Alpha-L-AF_C"/>
    <property type="match status" value="1"/>
</dbReference>
<feature type="chain" id="PRO_5012642232" description="non-reducing end alpha-L-arabinofuranosidase" evidence="9">
    <location>
        <begin position="24"/>
        <end position="1504"/>
    </location>
</feature>
<dbReference type="Gene3D" id="3.20.20.80">
    <property type="entry name" value="Glycosidases"/>
    <property type="match status" value="1"/>
</dbReference>
<dbReference type="SUPFAM" id="SSF75005">
    <property type="entry name" value="Arabinanase/levansucrase/invertase"/>
    <property type="match status" value="1"/>
</dbReference>
<dbReference type="Pfam" id="PF22848">
    <property type="entry name" value="ASD1_dom"/>
    <property type="match status" value="1"/>
</dbReference>
<keyword evidence="12" id="KW-1185">Reference proteome</keyword>
<dbReference type="GO" id="GO:0046373">
    <property type="term" value="P:L-arabinose metabolic process"/>
    <property type="evidence" value="ECO:0007669"/>
    <property type="project" value="InterPro"/>
</dbReference>
<keyword evidence="7" id="KW-0325">Glycoprotein</keyword>
<dbReference type="Proteomes" id="UP000193334">
    <property type="component" value="Chromosome"/>
</dbReference>
<dbReference type="PANTHER" id="PTHR31776">
    <property type="entry name" value="ALPHA-L-ARABINOFURANOSIDASE 1"/>
    <property type="match status" value="1"/>
</dbReference>
<evidence type="ECO:0000256" key="8">
    <source>
        <dbReference type="ARBA" id="ARBA00023295"/>
    </source>
</evidence>
<organism evidence="11 12">
    <name type="scientific">Sedimentisphaera salicampi</name>
    <dbReference type="NCBI Taxonomy" id="1941349"/>
    <lineage>
        <taxon>Bacteria</taxon>
        <taxon>Pseudomonadati</taxon>
        <taxon>Planctomycetota</taxon>
        <taxon>Phycisphaerae</taxon>
        <taxon>Sedimentisphaerales</taxon>
        <taxon>Sedimentisphaeraceae</taxon>
        <taxon>Sedimentisphaera</taxon>
    </lineage>
</organism>
<dbReference type="EMBL" id="CP021023">
    <property type="protein sequence ID" value="ARN57922.1"/>
    <property type="molecule type" value="Genomic_DNA"/>
</dbReference>
<dbReference type="STRING" id="1941349.STSP1_02348"/>
<dbReference type="SUPFAM" id="SSF51445">
    <property type="entry name" value="(Trans)glycosidases"/>
    <property type="match status" value="1"/>
</dbReference>
<dbReference type="InterPro" id="IPR017853">
    <property type="entry name" value="GH"/>
</dbReference>
<dbReference type="InterPro" id="IPR006710">
    <property type="entry name" value="Glyco_hydro_43"/>
</dbReference>
<dbReference type="KEGG" id="pbp:STSP1_02348"/>
<comment type="similarity">
    <text evidence="3">Belongs to the glycosyl hydrolase 43 family.</text>
</comment>
<name>A0A1W6LQB3_9BACT</name>
<dbReference type="InterPro" id="IPR013780">
    <property type="entry name" value="Glyco_hydro_b"/>
</dbReference>
<dbReference type="InterPro" id="IPR010720">
    <property type="entry name" value="Alpha-L-AF_C"/>
</dbReference>
<dbReference type="SUPFAM" id="SSF49899">
    <property type="entry name" value="Concanavalin A-like lectins/glucanases"/>
    <property type="match status" value="2"/>
</dbReference>
<keyword evidence="6 11" id="KW-0378">Hydrolase</keyword>
<dbReference type="Gene3D" id="2.60.120.200">
    <property type="match status" value="1"/>
</dbReference>
<gene>
    <name evidence="11" type="ORF">STSP1_02348</name>
</gene>
<sequence length="1504" mass="165789" precursor="true">MRIRNYLICLFFLCSLFFSNASAETLAQWDLEDGADGLPFSDMPSGGSVDTVNGYVLLGYNTTYGPAFAAGESPTGLCGYCNGGQDGYTTAYSLNEWSPQTWTIEISAKLEDISDWETLIGRNGSSNGDPEADFYLQKNGVGGQFRLNYETSAGQRWILDSDFTAETDNWYHLAVTSDGETITMYCDKTDGSGFQTAGTLDISSQTPAENSIAASDYSWTVGRGWYDGNITDHITGFFDNVRFSNTVLSPSEFMAYTPFSVTETESGTVLFRNDENSTDTYSIAMIEPPSQDVVVTAVPPEGLTLGSGDGQPVDITFTPQNWDIPQQITVQISDPSANLDNASIQHSASSSSSQYDGLTARAVDVRVEDDSCGVWGYLEGDYNMDCKVDMEDYAVCADINLLSVPLIGLRALAHDWLLDTLSYNENIYSRSIQEAQQPYYINTSNVLHTVDENVYGHFLEHIYHSVNGGLWGEMIWNRSFELTENGAGTWSKDNGELIQSSLGTDIHFEFGDQSWTDYELTLEARKDEGNEGFLVVFRAENSDNLYWLNLGGWENSQHAVEKETGGSRSTLVSSAGSINTDQWYDIRIRCEGSSWQVYLDGSLLFDFTDSESPFSSGQIGVGSWATKVRYRNIQVTDLPGEEVLFSGLPVLPAQPFSAESWQLYGDIDASISSDALNNSLSAEITASGSGAGLQQNNFKFTQQPYHGSLWVKGNMPDGLKIEFMDGETVLGEAAISAPDSSWDDFPFTITPSSSTENGSMRIISQGSGTVKIDQVSMMGQDSIDTGGYRPDLLEAVEGLNPPIIRWPGGCFASLYFWKDAIGPQHTRKIYPANMWDDQDINSYGTDEFIRMCEEIGSEPLLVINTGVLDSACGAPAQWKHSNPDQYLQDALDWMEYCNGSTDTTWGAVRAQNGHPEPYNVTYWEIDNETWAAGSAAYIDKVQAFAPALRQKADELGVPIQLIAVGGGSYDMGWNRDIIDSCAELIDYISVHHYEGAEGFSSGPQNYDDFLTDLSNYIAGSANPDMKIYNSEWNLQTIDWRTGLFAGGILNVYEKHGGCFKIGGPALFLRHTSASGWNNAFINFDHTGWFPAPNYVVMKLWRDHYAPNYVQTEGPDSGLSISSVLSEDEQTLYVHIVNPQSDEENAEFEIDGAFVPEEAYLEYVAPGDLYAANSMENPDAVKVETKGVGLSGQTVRFNMPAYSAAVLTVQTSKPHKTKFLYSYFKGNGENGLHLAGSENGKNFTALNSGQPLLSPNVGSNLMRDPSICQGPDGTFHMVWTTGWWDNGIGIAHSEDLINWSEQTFLPVMADEPNAQNCWAPEIFYDEQSGEYFIFWATTIDGAFPETYNPDDDNNHRIYCVTTKDFSSYSDTQLFYEPGFNVIDAFIAKTSDEYVMVVKDETKAPTVQKNLRLAFSSSAEGPYSEASEPISPEGLWVEGPSIVKAGGQWIIYYDAYTEGYMGAIASEDLGSWSDITDQVSFPSGTRHGTVFRVTEEIFSGLEELAP</sequence>
<dbReference type="Pfam" id="PF04616">
    <property type="entry name" value="Glyco_hydro_43"/>
    <property type="match status" value="1"/>
</dbReference>
<feature type="domain" description="Alpha-L-arabinofuranosidase C-terminal" evidence="10">
    <location>
        <begin position="1030"/>
        <end position="1202"/>
    </location>
</feature>
<dbReference type="RefSeq" id="WP_161491728.1">
    <property type="nucleotide sequence ID" value="NZ_CP021023.1"/>
</dbReference>
<evidence type="ECO:0000256" key="5">
    <source>
        <dbReference type="ARBA" id="ARBA00022729"/>
    </source>
</evidence>
<evidence type="ECO:0000256" key="1">
    <source>
        <dbReference type="ARBA" id="ARBA00001462"/>
    </source>
</evidence>
<reference evidence="12" key="1">
    <citation type="submission" date="2017-04" db="EMBL/GenBank/DDBJ databases">
        <title>Comparative genomics and description of representatives of a novel lineage of planctomycetes thriving in anoxic sediments.</title>
        <authorList>
            <person name="Spring S."/>
            <person name="Bunk B."/>
            <person name="Sproer C."/>
        </authorList>
    </citation>
    <scope>NUCLEOTIDE SEQUENCE [LARGE SCALE GENOMIC DNA]</scope>
    <source>
        <strain evidence="12">ST-PulAB-D4</strain>
    </source>
</reference>
<protein>
    <recommendedName>
        <fullName evidence="4">non-reducing end alpha-L-arabinofuranosidase</fullName>
        <ecNumber evidence="4">3.2.1.55</ecNumber>
    </recommendedName>
</protein>
<evidence type="ECO:0000313" key="12">
    <source>
        <dbReference type="Proteomes" id="UP000193334"/>
    </source>
</evidence>
<evidence type="ECO:0000256" key="7">
    <source>
        <dbReference type="ARBA" id="ARBA00023180"/>
    </source>
</evidence>
<dbReference type="SMART" id="SM00813">
    <property type="entry name" value="Alpha-L-AF_C"/>
    <property type="match status" value="1"/>
</dbReference>
<evidence type="ECO:0000256" key="2">
    <source>
        <dbReference type="ARBA" id="ARBA00007186"/>
    </source>
</evidence>
<dbReference type="CDD" id="cd08983">
    <property type="entry name" value="GH43_Bt3655-like"/>
    <property type="match status" value="1"/>
</dbReference>
<dbReference type="EC" id="3.2.1.55" evidence="4"/>
<dbReference type="Gene3D" id="2.60.120.560">
    <property type="entry name" value="Exo-inulinase, domain 1"/>
    <property type="match status" value="1"/>
</dbReference>
<dbReference type="InterPro" id="IPR010496">
    <property type="entry name" value="AL/BT2_dom"/>
</dbReference>
<dbReference type="InterPro" id="IPR051563">
    <property type="entry name" value="Glycosyl_Hydrolase_51"/>
</dbReference>
<accession>A0A1W6LQB3</accession>
<comment type="similarity">
    <text evidence="2">Belongs to the glycosyl hydrolase 51 family.</text>
</comment>
<dbReference type="PANTHER" id="PTHR31776:SF0">
    <property type="entry name" value="ALPHA-L-ARABINOFURANOSIDASE 1"/>
    <property type="match status" value="1"/>
</dbReference>
<dbReference type="Gene3D" id="2.60.120.260">
    <property type="entry name" value="Galactose-binding domain-like"/>
    <property type="match status" value="1"/>
</dbReference>
<dbReference type="InterPro" id="IPR013320">
    <property type="entry name" value="ConA-like_dom_sf"/>
</dbReference>
<dbReference type="Pfam" id="PF06439">
    <property type="entry name" value="3keto-disac_hyd"/>
    <property type="match status" value="1"/>
</dbReference>